<dbReference type="PANTHER" id="PTHR34980:SF2">
    <property type="entry name" value="INNER MEMBRANE PROTEIN YHAH-RELATED"/>
    <property type="match status" value="1"/>
</dbReference>
<gene>
    <name evidence="2" type="ORF">GTH32_02735</name>
</gene>
<dbReference type="EMBL" id="JAAAWN010000002">
    <property type="protein sequence ID" value="NDV90110.1"/>
    <property type="molecule type" value="Genomic_DNA"/>
</dbReference>
<protein>
    <submittedName>
        <fullName evidence="2">DUF805 domain-containing protein</fullName>
    </submittedName>
</protein>
<accession>A0A7X5LIR1</accession>
<keyword evidence="1" id="KW-1133">Transmembrane helix</keyword>
<feature type="transmembrane region" description="Helical" evidence="1">
    <location>
        <begin position="85"/>
        <end position="104"/>
    </location>
</feature>
<dbReference type="RefSeq" id="WP_163083693.1">
    <property type="nucleotide sequence ID" value="NZ_JAAAWN010000002.1"/>
</dbReference>
<comment type="caution">
    <text evidence="2">The sequence shown here is derived from an EMBL/GenBank/DDBJ whole genome shotgun (WGS) entry which is preliminary data.</text>
</comment>
<dbReference type="Proteomes" id="UP000470213">
    <property type="component" value="Unassembled WGS sequence"/>
</dbReference>
<evidence type="ECO:0000256" key="1">
    <source>
        <dbReference type="SAM" id="Phobius"/>
    </source>
</evidence>
<keyword evidence="1" id="KW-0472">Membrane</keyword>
<sequence>MNWYIEALKKYAVFSGRSRRKEYWFFVLFNVIFSFVLGFIDGMMGNVHMESGMGLLGGVYSLLLLIPGIAVSVRRLHDTNRTGWWVLLGLIPIIGALVLLIFMIQDSTPGENDYGQNPKDAIA</sequence>
<feature type="transmembrane region" description="Helical" evidence="1">
    <location>
        <begin position="52"/>
        <end position="73"/>
    </location>
</feature>
<proteinExistence type="predicted"/>
<dbReference type="AlphaFoldDB" id="A0A7X5LIR1"/>
<keyword evidence="1" id="KW-0812">Transmembrane</keyword>
<dbReference type="PANTHER" id="PTHR34980">
    <property type="entry name" value="INNER MEMBRANE PROTEIN-RELATED-RELATED"/>
    <property type="match status" value="1"/>
</dbReference>
<keyword evidence="3" id="KW-1185">Reference proteome</keyword>
<feature type="transmembrane region" description="Helical" evidence="1">
    <location>
        <begin position="23"/>
        <end position="40"/>
    </location>
</feature>
<dbReference type="InterPro" id="IPR008523">
    <property type="entry name" value="DUF805"/>
</dbReference>
<dbReference type="GO" id="GO:0005886">
    <property type="term" value="C:plasma membrane"/>
    <property type="evidence" value="ECO:0007669"/>
    <property type="project" value="TreeGrafter"/>
</dbReference>
<evidence type="ECO:0000313" key="3">
    <source>
        <dbReference type="Proteomes" id="UP000470213"/>
    </source>
</evidence>
<organism evidence="2 3">
    <name type="scientific">Alteromonas profundi</name>
    <dbReference type="NCBI Taxonomy" id="2696062"/>
    <lineage>
        <taxon>Bacteria</taxon>
        <taxon>Pseudomonadati</taxon>
        <taxon>Pseudomonadota</taxon>
        <taxon>Gammaproteobacteria</taxon>
        <taxon>Alteromonadales</taxon>
        <taxon>Alteromonadaceae</taxon>
        <taxon>Alteromonas/Salinimonas group</taxon>
        <taxon>Alteromonas</taxon>
    </lineage>
</organism>
<name>A0A7X5LIR1_9ALTE</name>
<dbReference type="Pfam" id="PF05656">
    <property type="entry name" value="DUF805"/>
    <property type="match status" value="1"/>
</dbReference>
<reference evidence="2 3" key="1">
    <citation type="submission" date="2020-01" db="EMBL/GenBank/DDBJ databases">
        <authorList>
            <person name="Chen J."/>
            <person name="Zhu S."/>
            <person name="Yang J."/>
        </authorList>
    </citation>
    <scope>NUCLEOTIDE SEQUENCE [LARGE SCALE GENOMIC DNA]</scope>
    <source>
        <strain evidence="2 3">345S023</strain>
    </source>
</reference>
<evidence type="ECO:0000313" key="2">
    <source>
        <dbReference type="EMBL" id="NDV90110.1"/>
    </source>
</evidence>